<gene>
    <name evidence="2" type="ORF">Nepgr_033432</name>
</gene>
<dbReference type="EMBL" id="BSYO01000040">
    <property type="protein sequence ID" value="GMH31588.1"/>
    <property type="molecule type" value="Genomic_DNA"/>
</dbReference>
<evidence type="ECO:0000256" key="1">
    <source>
        <dbReference type="SAM" id="MobiDB-lite"/>
    </source>
</evidence>
<dbReference type="AlphaFoldDB" id="A0AAD3Y6X4"/>
<accession>A0AAD3Y6X4</accession>
<keyword evidence="3" id="KW-1185">Reference proteome</keyword>
<protein>
    <submittedName>
        <fullName evidence="2">Uncharacterized protein</fullName>
    </submittedName>
</protein>
<name>A0AAD3Y6X4_NEPGR</name>
<feature type="region of interest" description="Disordered" evidence="1">
    <location>
        <begin position="1"/>
        <end position="28"/>
    </location>
</feature>
<dbReference type="PANTHER" id="PTHR33237">
    <property type="entry name" value="F2P16.13 PROTEIN-RELATED"/>
    <property type="match status" value="1"/>
</dbReference>
<organism evidence="2 3">
    <name type="scientific">Nepenthes gracilis</name>
    <name type="common">Slender pitcher plant</name>
    <dbReference type="NCBI Taxonomy" id="150966"/>
    <lineage>
        <taxon>Eukaryota</taxon>
        <taxon>Viridiplantae</taxon>
        <taxon>Streptophyta</taxon>
        <taxon>Embryophyta</taxon>
        <taxon>Tracheophyta</taxon>
        <taxon>Spermatophyta</taxon>
        <taxon>Magnoliopsida</taxon>
        <taxon>eudicotyledons</taxon>
        <taxon>Gunneridae</taxon>
        <taxon>Pentapetalae</taxon>
        <taxon>Caryophyllales</taxon>
        <taxon>Nepenthaceae</taxon>
        <taxon>Nepenthes</taxon>
    </lineage>
</organism>
<dbReference type="PANTHER" id="PTHR33237:SF46">
    <property type="entry name" value="OS01G0606100 PROTEIN"/>
    <property type="match status" value="1"/>
</dbReference>
<comment type="caution">
    <text evidence="2">The sequence shown here is derived from an EMBL/GenBank/DDBJ whole genome shotgun (WGS) entry which is preliminary data.</text>
</comment>
<evidence type="ECO:0000313" key="3">
    <source>
        <dbReference type="Proteomes" id="UP001279734"/>
    </source>
</evidence>
<dbReference type="Proteomes" id="UP001279734">
    <property type="component" value="Unassembled WGS sequence"/>
</dbReference>
<feature type="region of interest" description="Disordered" evidence="1">
    <location>
        <begin position="43"/>
        <end position="80"/>
    </location>
</feature>
<reference evidence="2" key="1">
    <citation type="submission" date="2023-05" db="EMBL/GenBank/DDBJ databases">
        <title>Nepenthes gracilis genome sequencing.</title>
        <authorList>
            <person name="Fukushima K."/>
        </authorList>
    </citation>
    <scope>NUCLEOTIDE SEQUENCE</scope>
    <source>
        <strain evidence="2">SING2019-196</strain>
    </source>
</reference>
<sequence>MTTVKIEKEDGTRSLVEEETKGTIGEKKELGDEVKIAEVEKRGMRCKNEQKKDKEREKESNEKAKVKEAEMNKRNNGSSKTKANSWFLLLHKEEANHQLLQAGGARRPGVASGHRISLHQARFPSLDKAPGDLLKRLRCSKPGKNGDDDDGPLWQRTILMGGKCQPLDFSGVIYYDSDGNRMHELPIKSAYAARLDGSFMSSNLYKNYYYDA</sequence>
<evidence type="ECO:0000313" key="2">
    <source>
        <dbReference type="EMBL" id="GMH31588.1"/>
    </source>
</evidence>
<proteinExistence type="predicted"/>
<feature type="compositionally biased region" description="Basic and acidic residues" evidence="1">
    <location>
        <begin position="43"/>
        <end position="73"/>
    </location>
</feature>